<feature type="domain" description="TFIIH p62 subunit N-terminal" evidence="1">
    <location>
        <begin position="26"/>
        <end position="97"/>
    </location>
</feature>
<dbReference type="Proteomes" id="UP000036681">
    <property type="component" value="Unplaced"/>
</dbReference>
<dbReference type="PANTHER" id="PTHR12856">
    <property type="entry name" value="TRANSCRIPTION INITIATION FACTOR IIH-RELATED"/>
    <property type="match status" value="1"/>
</dbReference>
<dbReference type="CDD" id="cd13229">
    <property type="entry name" value="PH_TFIIH"/>
    <property type="match status" value="1"/>
</dbReference>
<evidence type="ECO:0000313" key="2">
    <source>
        <dbReference type="Proteomes" id="UP000036681"/>
    </source>
</evidence>
<dbReference type="Gene3D" id="2.30.29.30">
    <property type="entry name" value="Pleckstrin-homology domain (PH domain)/Phosphotyrosine-binding domain (PTB)"/>
    <property type="match status" value="1"/>
</dbReference>
<accession>A0A0M3I6C7</accession>
<dbReference type="GO" id="GO:0006289">
    <property type="term" value="P:nucleotide-excision repair"/>
    <property type="evidence" value="ECO:0007669"/>
    <property type="project" value="InterPro"/>
</dbReference>
<reference evidence="3" key="1">
    <citation type="submission" date="2017-02" db="UniProtKB">
        <authorList>
            <consortium name="WormBaseParasite"/>
        </authorList>
    </citation>
    <scope>IDENTIFICATION</scope>
</reference>
<evidence type="ECO:0000259" key="1">
    <source>
        <dbReference type="Pfam" id="PF08567"/>
    </source>
</evidence>
<evidence type="ECO:0000313" key="3">
    <source>
        <dbReference type="WBParaSite" id="ALUE_0001258401-mRNA-1"/>
    </source>
</evidence>
<dbReference type="AlphaFoldDB" id="A0A0M3I6C7"/>
<protein>
    <submittedName>
        <fullName evidence="3">PH_TFIIH domain-containing protein</fullName>
    </submittedName>
</protein>
<dbReference type="GO" id="GO:0000439">
    <property type="term" value="C:transcription factor TFIIH core complex"/>
    <property type="evidence" value="ECO:0007669"/>
    <property type="project" value="InterPro"/>
</dbReference>
<keyword evidence="2" id="KW-1185">Reference proteome</keyword>
<dbReference type="InterPro" id="IPR027079">
    <property type="entry name" value="Tfb1/GTF2H1"/>
</dbReference>
<dbReference type="SUPFAM" id="SSF50729">
    <property type="entry name" value="PH domain-like"/>
    <property type="match status" value="1"/>
</dbReference>
<dbReference type="GO" id="GO:0006351">
    <property type="term" value="P:DNA-templated transcription"/>
    <property type="evidence" value="ECO:0007669"/>
    <property type="project" value="InterPro"/>
</dbReference>
<proteinExistence type="predicted"/>
<name>A0A0M3I6C7_ASCLU</name>
<dbReference type="InterPro" id="IPR013876">
    <property type="entry name" value="TFIIH_BTF_p62_N"/>
</dbReference>
<sequence>MPNNELLLRVEHVKYRSPTASRSPIGTFHVYEDRVEWIDNASDDKLVISFNDIRGQRISPPNKTKVQLQLCLHNDEQPTFVFVNPAGDREVNERFKSR</sequence>
<dbReference type="WBParaSite" id="ALUE_0001258401-mRNA-1">
    <property type="protein sequence ID" value="ALUE_0001258401-mRNA-1"/>
    <property type="gene ID" value="ALUE_0001258401"/>
</dbReference>
<dbReference type="Pfam" id="PF08567">
    <property type="entry name" value="PH_TFIIH"/>
    <property type="match status" value="1"/>
</dbReference>
<dbReference type="InterPro" id="IPR011993">
    <property type="entry name" value="PH-like_dom_sf"/>
</dbReference>
<organism evidence="2 3">
    <name type="scientific">Ascaris lumbricoides</name>
    <name type="common">Giant roundworm</name>
    <dbReference type="NCBI Taxonomy" id="6252"/>
    <lineage>
        <taxon>Eukaryota</taxon>
        <taxon>Metazoa</taxon>
        <taxon>Ecdysozoa</taxon>
        <taxon>Nematoda</taxon>
        <taxon>Chromadorea</taxon>
        <taxon>Rhabditida</taxon>
        <taxon>Spirurina</taxon>
        <taxon>Ascaridomorpha</taxon>
        <taxon>Ascaridoidea</taxon>
        <taxon>Ascarididae</taxon>
        <taxon>Ascaris</taxon>
    </lineage>
</organism>